<proteinExistence type="predicted"/>
<keyword evidence="1" id="KW-0472">Membrane</keyword>
<evidence type="ECO:0000256" key="1">
    <source>
        <dbReference type="SAM" id="Phobius"/>
    </source>
</evidence>
<reference evidence="2" key="2">
    <citation type="journal article" date="2015" name="Data Brief">
        <title>Shoot transcriptome of the giant reed, Arundo donax.</title>
        <authorList>
            <person name="Barrero R.A."/>
            <person name="Guerrero F.D."/>
            <person name="Moolhuijzen P."/>
            <person name="Goolsby J.A."/>
            <person name="Tidwell J."/>
            <person name="Bellgard S.E."/>
            <person name="Bellgard M.I."/>
        </authorList>
    </citation>
    <scope>NUCLEOTIDE SEQUENCE</scope>
    <source>
        <tissue evidence="2">Shoot tissue taken approximately 20 cm above the soil surface</tissue>
    </source>
</reference>
<protein>
    <submittedName>
        <fullName evidence="2">Uncharacterized protein</fullName>
    </submittedName>
</protein>
<feature type="transmembrane region" description="Helical" evidence="1">
    <location>
        <begin position="25"/>
        <end position="45"/>
    </location>
</feature>
<dbReference type="AlphaFoldDB" id="A0A0A9CK72"/>
<accession>A0A0A9CK72</accession>
<sequence length="110" mass="12740">MRKFSHYIICTKVSWLAPFGIHEHMFVICLYFILEYFVAGLVHSLEYGRACYSKMVEELSELLKNTPACNLYMGIGCFQTMLNAPVPDDHKSWYLQDAVSVFTEILCRDS</sequence>
<organism evidence="2">
    <name type="scientific">Arundo donax</name>
    <name type="common">Giant reed</name>
    <name type="synonym">Donax arundinaceus</name>
    <dbReference type="NCBI Taxonomy" id="35708"/>
    <lineage>
        <taxon>Eukaryota</taxon>
        <taxon>Viridiplantae</taxon>
        <taxon>Streptophyta</taxon>
        <taxon>Embryophyta</taxon>
        <taxon>Tracheophyta</taxon>
        <taxon>Spermatophyta</taxon>
        <taxon>Magnoliopsida</taxon>
        <taxon>Liliopsida</taxon>
        <taxon>Poales</taxon>
        <taxon>Poaceae</taxon>
        <taxon>PACMAD clade</taxon>
        <taxon>Arundinoideae</taxon>
        <taxon>Arundineae</taxon>
        <taxon>Arundo</taxon>
    </lineage>
</organism>
<dbReference type="EMBL" id="GBRH01221231">
    <property type="protein sequence ID" value="JAD76664.1"/>
    <property type="molecule type" value="Transcribed_RNA"/>
</dbReference>
<name>A0A0A9CK72_ARUDO</name>
<keyword evidence="1" id="KW-1133">Transmembrane helix</keyword>
<evidence type="ECO:0000313" key="2">
    <source>
        <dbReference type="EMBL" id="JAD76664.1"/>
    </source>
</evidence>
<keyword evidence="1" id="KW-0812">Transmembrane</keyword>
<reference evidence="2" key="1">
    <citation type="submission" date="2014-09" db="EMBL/GenBank/DDBJ databases">
        <authorList>
            <person name="Magalhaes I.L.F."/>
            <person name="Oliveira U."/>
            <person name="Santos F.R."/>
            <person name="Vidigal T.H.D.A."/>
            <person name="Brescovit A.D."/>
            <person name="Santos A.J."/>
        </authorList>
    </citation>
    <scope>NUCLEOTIDE SEQUENCE</scope>
    <source>
        <tissue evidence="2">Shoot tissue taken approximately 20 cm above the soil surface</tissue>
    </source>
</reference>